<gene>
    <name evidence="14" type="primary">LOC4812887</name>
</gene>
<feature type="compositionally biased region" description="Polar residues" evidence="11">
    <location>
        <begin position="98"/>
        <end position="108"/>
    </location>
</feature>
<dbReference type="PANTHER" id="PTHR28388">
    <property type="entry name" value="TRANSMEMBRANE PROTEIN 237"/>
    <property type="match status" value="1"/>
</dbReference>
<keyword evidence="13" id="KW-1185">Reference proteome</keyword>
<evidence type="ECO:0000256" key="11">
    <source>
        <dbReference type="SAM" id="MobiDB-lite"/>
    </source>
</evidence>
<dbReference type="Pfam" id="PF15383">
    <property type="entry name" value="TMEM237"/>
    <property type="match status" value="1"/>
</dbReference>
<feature type="transmembrane region" description="Helical" evidence="12">
    <location>
        <begin position="613"/>
        <end position="630"/>
    </location>
</feature>
<feature type="compositionally biased region" description="Polar residues" evidence="11">
    <location>
        <begin position="212"/>
        <end position="221"/>
    </location>
</feature>
<sequence>MEASQQPAKVHRQHQRQRRTEARQRRLEREAAATTTTTPERDAGQEVISTMEDCAAALNDSSSMGAAAEGSTTGAGGTTSAGRISAQSSADSIEMVGSPSQTSQQTVVLVNGHAPPSAHDTTQEESASLGAAEHLDSPAPPPSLPSQPTKQSDGSRNSSGDAMSLRETLQQLPATHGHHRSRRNHSPQPQALEADSSFHRGILGYMDRELKQSSPTPSALSSAGATAVGNGAGGPGTSRKQQSLSDPQASPAQRSLRSRNSFDKSPRRKRSKSESRRRRERKLIAAGEVEVVRQANETLMRYLKQCSDMHDASLSGELEIDQSYEERRVQRKTKSQRDKRGQLISKLYTAGGISSILKELADDIAPAEGEEIYNPFTPVVSPTDDAPAHIDKMFLQTSSGYRPVEHSYYKRSFLGAAARGPGGTAGGGPAGGINGISAAELGGAGRLYRSHGGHCLGGGGSTGGGGGSTSGRGSYADTRCLLDADLNRNGITSSIQLACVVQRIWLLLSNICHGLLAGLALAHLLFVLSSHPMDWAKVINGISLAGETMPTSSTTSTPLAMDMTTTRSSTTNLGLSAGGTDPSGTASSGSGTSATSSSDALALISDYAGFAEIYLNTFYCLAIICLVSVFDRMDICRWSFSSASELISFRWLIITMIYVATIILTICSDSIDEKLYLFNNNANITLTQQELLSNSVRGVWSSLSVTRSIAAISGWIMIGLTPQEDMLYEHLADLTKYQLTNN</sequence>
<evidence type="ECO:0000256" key="6">
    <source>
        <dbReference type="ARBA" id="ARBA00022989"/>
    </source>
</evidence>
<evidence type="ECO:0000256" key="12">
    <source>
        <dbReference type="SAM" id="Phobius"/>
    </source>
</evidence>
<comment type="function">
    <text evidence="10">Component of the transition zone in primary cilia. Required for ciliogenesis.</text>
</comment>
<feature type="transmembrane region" description="Helical" evidence="12">
    <location>
        <begin position="504"/>
        <end position="528"/>
    </location>
</feature>
<dbReference type="Proteomes" id="UP000001819">
    <property type="component" value="Chromosome X"/>
</dbReference>
<dbReference type="GO" id="GO:0060271">
    <property type="term" value="P:cilium assembly"/>
    <property type="evidence" value="ECO:0007669"/>
    <property type="project" value="TreeGrafter"/>
</dbReference>
<keyword evidence="5" id="KW-0970">Cilium biogenesis/degradation</keyword>
<keyword evidence="9" id="KW-0966">Cell projection</keyword>
<reference evidence="14" key="1">
    <citation type="submission" date="2025-08" db="UniProtKB">
        <authorList>
            <consortium name="RefSeq"/>
        </authorList>
    </citation>
    <scope>IDENTIFICATION</scope>
    <source>
        <strain evidence="14">MV-25-SWS-2005</strain>
        <tissue evidence="14">Whole body</tissue>
    </source>
</reference>
<dbReference type="FunCoup" id="A0A6I8UD14">
    <property type="interactions" value="9"/>
</dbReference>
<comment type="similarity">
    <text evidence="3">Belongs to the TMEM237 family.</text>
</comment>
<feature type="compositionally biased region" description="Polar residues" evidence="11">
    <location>
        <begin position="238"/>
        <end position="259"/>
    </location>
</feature>
<keyword evidence="7" id="KW-0969">Cilium</keyword>
<evidence type="ECO:0000256" key="10">
    <source>
        <dbReference type="ARBA" id="ARBA00025631"/>
    </source>
</evidence>
<feature type="region of interest" description="Disordered" evidence="11">
    <location>
        <begin position="1"/>
        <end position="192"/>
    </location>
</feature>
<evidence type="ECO:0000256" key="2">
    <source>
        <dbReference type="ARBA" id="ARBA00004141"/>
    </source>
</evidence>
<evidence type="ECO:0000256" key="8">
    <source>
        <dbReference type="ARBA" id="ARBA00023136"/>
    </source>
</evidence>
<evidence type="ECO:0000256" key="5">
    <source>
        <dbReference type="ARBA" id="ARBA00022794"/>
    </source>
</evidence>
<dbReference type="InParanoid" id="A0A6I8UD14"/>
<proteinExistence type="inferred from homology"/>
<dbReference type="AlphaFoldDB" id="A0A6I8UD14"/>
<keyword evidence="4 12" id="KW-0812">Transmembrane</keyword>
<protein>
    <submittedName>
        <fullName evidence="14">Uncharacterized protein</fullName>
    </submittedName>
</protein>
<feature type="region of interest" description="Disordered" evidence="11">
    <location>
        <begin position="210"/>
        <end position="281"/>
    </location>
</feature>
<dbReference type="InterPro" id="IPR029409">
    <property type="entry name" value="TMEM237"/>
</dbReference>
<dbReference type="RefSeq" id="XP_001353531.4">
    <property type="nucleotide sequence ID" value="XM_001353495.4"/>
</dbReference>
<feature type="compositionally biased region" description="Polar residues" evidence="11">
    <location>
        <begin position="149"/>
        <end position="173"/>
    </location>
</feature>
<name>A0A6I8UD14_DROPS</name>
<dbReference type="PANTHER" id="PTHR28388:SF1">
    <property type="entry name" value="TRANSMEMBRANE PROTEIN 237"/>
    <property type="match status" value="1"/>
</dbReference>
<feature type="compositionally biased region" description="Basic residues" evidence="11">
    <location>
        <begin position="266"/>
        <end position="281"/>
    </location>
</feature>
<feature type="transmembrane region" description="Helical" evidence="12">
    <location>
        <begin position="650"/>
        <end position="667"/>
    </location>
</feature>
<evidence type="ECO:0000313" key="13">
    <source>
        <dbReference type="Proteomes" id="UP000001819"/>
    </source>
</evidence>
<organism evidence="13 14">
    <name type="scientific">Drosophila pseudoobscura pseudoobscura</name>
    <name type="common">Fruit fly</name>
    <dbReference type="NCBI Taxonomy" id="46245"/>
    <lineage>
        <taxon>Eukaryota</taxon>
        <taxon>Metazoa</taxon>
        <taxon>Ecdysozoa</taxon>
        <taxon>Arthropoda</taxon>
        <taxon>Hexapoda</taxon>
        <taxon>Insecta</taxon>
        <taxon>Pterygota</taxon>
        <taxon>Neoptera</taxon>
        <taxon>Endopterygota</taxon>
        <taxon>Diptera</taxon>
        <taxon>Brachycera</taxon>
        <taxon>Muscomorpha</taxon>
        <taxon>Ephydroidea</taxon>
        <taxon>Drosophilidae</taxon>
        <taxon>Drosophila</taxon>
        <taxon>Sophophora</taxon>
    </lineage>
</organism>
<evidence type="ECO:0000256" key="1">
    <source>
        <dbReference type="ARBA" id="ARBA00004138"/>
    </source>
</evidence>
<dbReference type="GO" id="GO:0035869">
    <property type="term" value="C:ciliary transition zone"/>
    <property type="evidence" value="ECO:0007669"/>
    <property type="project" value="TreeGrafter"/>
</dbReference>
<dbReference type="GO" id="GO:0016020">
    <property type="term" value="C:membrane"/>
    <property type="evidence" value="ECO:0007669"/>
    <property type="project" value="UniProtKB-SubCell"/>
</dbReference>
<comment type="subcellular location">
    <subcellularLocation>
        <location evidence="1">Cell projection</location>
        <location evidence="1">Cilium</location>
    </subcellularLocation>
    <subcellularLocation>
        <location evidence="2">Membrane</location>
        <topology evidence="2">Multi-pass membrane protein</topology>
    </subcellularLocation>
</comment>
<evidence type="ECO:0000256" key="9">
    <source>
        <dbReference type="ARBA" id="ARBA00023273"/>
    </source>
</evidence>
<evidence type="ECO:0000256" key="7">
    <source>
        <dbReference type="ARBA" id="ARBA00023069"/>
    </source>
</evidence>
<feature type="compositionally biased region" description="Low complexity" evidence="11">
    <location>
        <begin position="61"/>
        <end position="72"/>
    </location>
</feature>
<feature type="compositionally biased region" description="Low complexity" evidence="11">
    <location>
        <begin position="578"/>
        <end position="593"/>
    </location>
</feature>
<evidence type="ECO:0000313" key="14">
    <source>
        <dbReference type="RefSeq" id="XP_001353531.4"/>
    </source>
</evidence>
<evidence type="ECO:0000256" key="4">
    <source>
        <dbReference type="ARBA" id="ARBA00022692"/>
    </source>
</evidence>
<dbReference type="KEGG" id="dpo:4812887"/>
<feature type="compositionally biased region" description="Basic and acidic residues" evidence="11">
    <location>
        <begin position="18"/>
        <end position="31"/>
    </location>
</feature>
<feature type="compositionally biased region" description="Basic residues" evidence="11">
    <location>
        <begin position="176"/>
        <end position="185"/>
    </location>
</feature>
<keyword evidence="8 12" id="KW-0472">Membrane</keyword>
<evidence type="ECO:0000256" key="3">
    <source>
        <dbReference type="ARBA" id="ARBA00008783"/>
    </source>
</evidence>
<accession>A0A6I8UD14</accession>
<feature type="region of interest" description="Disordered" evidence="11">
    <location>
        <begin position="572"/>
        <end position="593"/>
    </location>
</feature>
<keyword evidence="6 12" id="KW-1133">Transmembrane helix</keyword>